<keyword evidence="4 6" id="KW-1133">Transmembrane helix</keyword>
<dbReference type="EMBL" id="VOTZ01000010">
    <property type="protein sequence ID" value="MCQ1538477.1"/>
    <property type="molecule type" value="Genomic_DNA"/>
</dbReference>
<dbReference type="InterPro" id="IPR037272">
    <property type="entry name" value="SNS_sf"/>
</dbReference>
<dbReference type="InterPro" id="IPR000175">
    <property type="entry name" value="Na/ntran_symport"/>
</dbReference>
<feature type="transmembrane region" description="Helical" evidence="6">
    <location>
        <begin position="197"/>
        <end position="223"/>
    </location>
</feature>
<keyword evidence="5 6" id="KW-0472">Membrane</keyword>
<dbReference type="Proteomes" id="UP001524383">
    <property type="component" value="Unassembled WGS sequence"/>
</dbReference>
<dbReference type="PANTHER" id="PTHR42948">
    <property type="entry name" value="TRANSPORTER"/>
    <property type="match status" value="1"/>
</dbReference>
<evidence type="ECO:0000313" key="7">
    <source>
        <dbReference type="EMBL" id="MCQ1538477.1"/>
    </source>
</evidence>
<gene>
    <name evidence="7" type="ORF">FTO68_05685</name>
</gene>
<dbReference type="AlphaFoldDB" id="A0ABD4TLM5"/>
<dbReference type="PANTHER" id="PTHR42948:SF1">
    <property type="entry name" value="TRANSPORTER"/>
    <property type="match status" value="1"/>
</dbReference>
<keyword evidence="2" id="KW-0813">Transport</keyword>
<feature type="transmembrane region" description="Helical" evidence="6">
    <location>
        <begin position="78"/>
        <end position="104"/>
    </location>
</feature>
<evidence type="ECO:0000256" key="1">
    <source>
        <dbReference type="ARBA" id="ARBA00004141"/>
    </source>
</evidence>
<feature type="transmembrane region" description="Helical" evidence="6">
    <location>
        <begin position="405"/>
        <end position="424"/>
    </location>
</feature>
<dbReference type="NCBIfam" id="NF037979">
    <property type="entry name" value="Na_transp"/>
    <property type="match status" value="1"/>
</dbReference>
<dbReference type="CDD" id="cd10336">
    <property type="entry name" value="SLC6sbd_Tyt1-Like"/>
    <property type="match status" value="1"/>
</dbReference>
<dbReference type="RefSeq" id="WP_255332422.1">
    <property type="nucleotide sequence ID" value="NZ_VOTZ01000010.1"/>
</dbReference>
<dbReference type="PROSITE" id="PS50267">
    <property type="entry name" value="NA_NEUROTRAN_SYMP_3"/>
    <property type="match status" value="1"/>
</dbReference>
<feature type="transmembrane region" description="Helical" evidence="6">
    <location>
        <begin position="124"/>
        <end position="144"/>
    </location>
</feature>
<proteinExistence type="predicted"/>
<evidence type="ECO:0000256" key="6">
    <source>
        <dbReference type="SAM" id="Phobius"/>
    </source>
</evidence>
<dbReference type="InterPro" id="IPR047218">
    <property type="entry name" value="YocR/YhdH-like"/>
</dbReference>
<evidence type="ECO:0000256" key="5">
    <source>
        <dbReference type="ARBA" id="ARBA00023136"/>
    </source>
</evidence>
<keyword evidence="8" id="KW-1185">Reference proteome</keyword>
<evidence type="ECO:0000313" key="8">
    <source>
        <dbReference type="Proteomes" id="UP001524383"/>
    </source>
</evidence>
<evidence type="ECO:0000256" key="4">
    <source>
        <dbReference type="ARBA" id="ARBA00022989"/>
    </source>
</evidence>
<reference evidence="7 8" key="1">
    <citation type="submission" date="2019-08" db="EMBL/GenBank/DDBJ databases">
        <authorList>
            <person name="Chen S.-C."/>
            <person name="Lai M.-C."/>
            <person name="You Y.-T."/>
        </authorList>
    </citation>
    <scope>NUCLEOTIDE SEQUENCE [LARGE SCALE GENOMIC DNA]</scope>
    <source>
        <strain evidence="7 8">P2F9704a</strain>
    </source>
</reference>
<keyword evidence="3 6" id="KW-0812">Transmembrane</keyword>
<sequence>MEVWSSRLGFILAAIGSAVGIGNIWRFSTVVGQNGGGAYLIPYLTAVLLVGLPLMILEMQVGQHTRSAVIAAFGKASLRWAGWIVLFVVIAVISYYLVITGWTFGYLAFSLTGTLEPFSDFTGSYFPILFFILAAILCGAIVSSGITKGIERTTTILVPLIFILLIIMLLFTIRLPGAPSGLAYLFTPDFSVLNDPLIWGAALGQAFFSLSVGYGTLLTYGAYLGSAEKIPASAAIVTIADICVSLLAGIIIFSIVFTYGLEPAAGPELVFTTLPYAFELMPFGAVFAVFFFLLVFFAATSSAISFIEVPTAALTGVFGRSRRSMAALVTLILIIIGLPAAASYSALSLSFQGIPILDAMDEVFGTIGLSASAFLLSIAFAWLFDQKILWGDLSESSPLIWAVPVLCKYLIPVALLITITYRIAALF</sequence>
<feature type="transmembrane region" description="Helical" evidence="6">
    <location>
        <begin position="235"/>
        <end position="260"/>
    </location>
</feature>
<dbReference type="SUPFAM" id="SSF161070">
    <property type="entry name" value="SNF-like"/>
    <property type="match status" value="1"/>
</dbReference>
<feature type="transmembrane region" description="Helical" evidence="6">
    <location>
        <begin position="280"/>
        <end position="307"/>
    </location>
</feature>
<feature type="transmembrane region" description="Helical" evidence="6">
    <location>
        <begin position="328"/>
        <end position="351"/>
    </location>
</feature>
<evidence type="ECO:0000256" key="2">
    <source>
        <dbReference type="ARBA" id="ARBA00022448"/>
    </source>
</evidence>
<dbReference type="PRINTS" id="PR00176">
    <property type="entry name" value="NANEUSMPORT"/>
</dbReference>
<organism evidence="7 8">
    <name type="scientific">Methanocalculus taiwanensis</name>
    <dbReference type="NCBI Taxonomy" id="106207"/>
    <lineage>
        <taxon>Archaea</taxon>
        <taxon>Methanobacteriati</taxon>
        <taxon>Methanobacteriota</taxon>
        <taxon>Stenosarchaea group</taxon>
        <taxon>Methanomicrobia</taxon>
        <taxon>Methanomicrobiales</taxon>
        <taxon>Methanocalculaceae</taxon>
        <taxon>Methanocalculus</taxon>
    </lineage>
</organism>
<evidence type="ECO:0000256" key="3">
    <source>
        <dbReference type="ARBA" id="ARBA00022692"/>
    </source>
</evidence>
<protein>
    <submittedName>
        <fullName evidence="7">Sodium-dependent transporter</fullName>
    </submittedName>
</protein>
<dbReference type="Pfam" id="PF00209">
    <property type="entry name" value="SNF"/>
    <property type="match status" value="2"/>
</dbReference>
<comment type="subcellular location">
    <subcellularLocation>
        <location evidence="1">Membrane</location>
        <topology evidence="1">Multi-pass membrane protein</topology>
    </subcellularLocation>
</comment>
<feature type="transmembrane region" description="Helical" evidence="6">
    <location>
        <begin position="36"/>
        <end position="57"/>
    </location>
</feature>
<accession>A0ABD4TLM5</accession>
<dbReference type="GO" id="GO:0016020">
    <property type="term" value="C:membrane"/>
    <property type="evidence" value="ECO:0007669"/>
    <property type="project" value="UniProtKB-SubCell"/>
</dbReference>
<feature type="transmembrane region" description="Helical" evidence="6">
    <location>
        <begin position="156"/>
        <end position="177"/>
    </location>
</feature>
<comment type="caution">
    <text evidence="7">The sequence shown here is derived from an EMBL/GenBank/DDBJ whole genome shotgun (WGS) entry which is preliminary data.</text>
</comment>
<feature type="transmembrane region" description="Helical" evidence="6">
    <location>
        <begin position="363"/>
        <end position="384"/>
    </location>
</feature>
<name>A0ABD4TLM5_9EURY</name>